<dbReference type="Proteomes" id="UP000514720">
    <property type="component" value="Chromosome"/>
</dbReference>
<dbReference type="KEGG" id="xcl:G4Z02_02335"/>
<gene>
    <name evidence="1" type="ORF">G4Z02_02335</name>
</gene>
<evidence type="ECO:0000313" key="2">
    <source>
        <dbReference type="Proteomes" id="UP000514720"/>
    </source>
</evidence>
<organism evidence="1 2">
    <name type="scientific">Candidatus Xianfuyuplasma coldseepsis</name>
    <dbReference type="NCBI Taxonomy" id="2782163"/>
    <lineage>
        <taxon>Bacteria</taxon>
        <taxon>Bacillati</taxon>
        <taxon>Mycoplasmatota</taxon>
        <taxon>Mollicutes</taxon>
        <taxon>Candidatus Izemoplasmatales</taxon>
        <taxon>Candidatus Izemoplasmataceae</taxon>
        <taxon>Candidatus Xianfuyuplasma</taxon>
    </lineage>
</organism>
<dbReference type="AlphaFoldDB" id="A0A7L7KRQ2"/>
<evidence type="ECO:0000313" key="1">
    <source>
        <dbReference type="EMBL" id="QMS84634.1"/>
    </source>
</evidence>
<sequence>MNKKALVKYRHDDERGLMHYVVFNGDVVVMSKYESKKVAYIEQNGSLDVTFDISTNNFAPVKIEVVTDDEYVMSVYNYMIETNNAYFLDGTEELCVLKFAK</sequence>
<dbReference type="EMBL" id="CP048914">
    <property type="protein sequence ID" value="QMS84634.1"/>
    <property type="molecule type" value="Genomic_DNA"/>
</dbReference>
<accession>A0A7L7KRQ2</accession>
<dbReference type="RefSeq" id="WP_258878253.1">
    <property type="nucleotide sequence ID" value="NZ_CP048914.1"/>
</dbReference>
<keyword evidence="2" id="KW-1185">Reference proteome</keyword>
<proteinExistence type="predicted"/>
<protein>
    <submittedName>
        <fullName evidence="1">Uncharacterized protein</fullName>
    </submittedName>
</protein>
<reference evidence="1 2" key="1">
    <citation type="submission" date="2020-02" db="EMBL/GenBank/DDBJ databases">
        <authorList>
            <person name="Zheng R.K."/>
            <person name="Sun C.M."/>
        </authorList>
    </citation>
    <scope>NUCLEOTIDE SEQUENCE [LARGE SCALE GENOMIC DNA]</scope>
    <source>
        <strain evidence="2">zrk13</strain>
    </source>
</reference>
<name>A0A7L7KRQ2_9MOLU</name>